<name>A0ABM1YPC0_AEDAL</name>
<feature type="region of interest" description="Disordered" evidence="1">
    <location>
        <begin position="160"/>
        <end position="194"/>
    </location>
</feature>
<reference evidence="4" key="1">
    <citation type="journal article" date="2015" name="Proc. Natl. Acad. Sci. U.S.A.">
        <title>Genome sequence of the Asian Tiger mosquito, Aedes albopictus, reveals insights into its biology, genetics, and evolution.</title>
        <authorList>
            <person name="Chen X.G."/>
            <person name="Jiang X."/>
            <person name="Gu J."/>
            <person name="Xu M."/>
            <person name="Wu Y."/>
            <person name="Deng Y."/>
            <person name="Zhang C."/>
            <person name="Bonizzoni M."/>
            <person name="Dermauw W."/>
            <person name="Vontas J."/>
            <person name="Armbruster P."/>
            <person name="Huang X."/>
            <person name="Yang Y."/>
            <person name="Zhang H."/>
            <person name="He W."/>
            <person name="Peng H."/>
            <person name="Liu Y."/>
            <person name="Wu K."/>
            <person name="Chen J."/>
            <person name="Lirakis M."/>
            <person name="Topalis P."/>
            <person name="Van Leeuwen T."/>
            <person name="Hall A.B."/>
            <person name="Jiang X."/>
            <person name="Thorpe C."/>
            <person name="Mueller R.L."/>
            <person name="Sun C."/>
            <person name="Waterhouse R.M."/>
            <person name="Yan G."/>
            <person name="Tu Z.J."/>
            <person name="Fang X."/>
            <person name="James A.A."/>
        </authorList>
    </citation>
    <scope>NUCLEOTIDE SEQUENCE [LARGE SCALE GENOMIC DNA]</scope>
    <source>
        <strain evidence="4">Foshan</strain>
    </source>
</reference>
<feature type="compositionally biased region" description="Acidic residues" evidence="1">
    <location>
        <begin position="450"/>
        <end position="504"/>
    </location>
</feature>
<dbReference type="RefSeq" id="XP_019538175.3">
    <property type="nucleotide sequence ID" value="XM_019682630.3"/>
</dbReference>
<feature type="compositionally biased region" description="Acidic residues" evidence="1">
    <location>
        <begin position="270"/>
        <end position="280"/>
    </location>
</feature>
<dbReference type="EnsemblMetazoa" id="AALFPA23_010936.R15424">
    <property type="protein sequence ID" value="AALFPA23_010936.P15424"/>
    <property type="gene ID" value="AALFPA23_010936"/>
</dbReference>
<feature type="compositionally biased region" description="Basic and acidic residues" evidence="1">
    <location>
        <begin position="633"/>
        <end position="643"/>
    </location>
</feature>
<organism evidence="3 4">
    <name type="scientific">Aedes albopictus</name>
    <name type="common">Asian tiger mosquito</name>
    <name type="synonym">Stegomyia albopicta</name>
    <dbReference type="NCBI Taxonomy" id="7160"/>
    <lineage>
        <taxon>Eukaryota</taxon>
        <taxon>Metazoa</taxon>
        <taxon>Ecdysozoa</taxon>
        <taxon>Arthropoda</taxon>
        <taxon>Hexapoda</taxon>
        <taxon>Insecta</taxon>
        <taxon>Pterygota</taxon>
        <taxon>Neoptera</taxon>
        <taxon>Endopterygota</taxon>
        <taxon>Diptera</taxon>
        <taxon>Nematocera</taxon>
        <taxon>Culicoidea</taxon>
        <taxon>Culicidae</taxon>
        <taxon>Culicinae</taxon>
        <taxon>Aedini</taxon>
        <taxon>Aedes</taxon>
        <taxon>Stegomyia</taxon>
    </lineage>
</organism>
<dbReference type="GeneID" id="109409202"/>
<feature type="chain" id="PRO_5046529655" evidence="2">
    <location>
        <begin position="27"/>
        <end position="666"/>
    </location>
</feature>
<evidence type="ECO:0000313" key="4">
    <source>
        <dbReference type="Proteomes" id="UP000069940"/>
    </source>
</evidence>
<feature type="signal peptide" evidence="2">
    <location>
        <begin position="1"/>
        <end position="26"/>
    </location>
</feature>
<keyword evidence="4" id="KW-1185">Reference proteome</keyword>
<feature type="compositionally biased region" description="Basic and acidic residues" evidence="1">
    <location>
        <begin position="304"/>
        <end position="334"/>
    </location>
</feature>
<feature type="compositionally biased region" description="Polar residues" evidence="1">
    <location>
        <begin position="401"/>
        <end position="419"/>
    </location>
</feature>
<feature type="compositionally biased region" description="Basic and acidic residues" evidence="1">
    <location>
        <begin position="170"/>
        <end position="186"/>
    </location>
</feature>
<feature type="region of interest" description="Disordered" evidence="1">
    <location>
        <begin position="587"/>
        <end position="646"/>
    </location>
</feature>
<sequence>MNLKIFLNIQWIFFILFYGWCSSGSSNSISGSSSGSRIINSNRDFPQVEAIAADVANAENYNTEMINGNSFEEFGHVNALVRQLRTSEKQNKNEDSKRKTVKMNEEHRHYGIDPILEKAFNDTFGYQMATDDLRSTVKNDIEDEAYNRVSSHEQDLLGIRRTVPGWNGESTRRQRVSDNGNKDHQNNNETDETDDYEYKIANQDGPLLPPLSSSLMSSERADSAEINDMVVALGQRSTGERKTAAAAAKVERKSTLGWLKRKLFSIEGDSVADDRDDDNQSDYKVDRRRRAGYASEFPRRRGPYRNEGDDYPNKHGDPAGDDYYHQSDDSHADISDLGPAQSNRYTADVGGPATYWNKANRERESVQDVGGRVDGRNGDKAREFNRRRKSAKPVGGEMPSSEGTSNKQETTADQQTVYRQQYDDSDQVERTTPCDCAAKCATENSITSESPEEAETTESGEVTEEESTDETAEEPTENEQPPPEEEKEGESDEDESTTEGSTEESETKPDLDHQKEVYIDLKIGIKSVGNQSSPAQDEPIEFHKKIVVKRDELDNNMSSKLTSSLAPASNFPVDLVKAIYQLVDKDDSLRKHVAPRLPDRTKLLSKLEQPGHRQKINDPRREESNSSSAGESSDSKAVAKIEDNTSSNKALASVIEAIGELIRKRT</sequence>
<evidence type="ECO:0000256" key="1">
    <source>
        <dbReference type="SAM" id="MobiDB-lite"/>
    </source>
</evidence>
<feature type="compositionally biased region" description="Basic and acidic residues" evidence="1">
    <location>
        <begin position="609"/>
        <end position="624"/>
    </location>
</feature>
<proteinExistence type="predicted"/>
<dbReference type="Proteomes" id="UP000069940">
    <property type="component" value="Unassembled WGS sequence"/>
</dbReference>
<accession>A0ABM1YPC0</accession>
<keyword evidence="2" id="KW-0732">Signal</keyword>
<feature type="compositionally biased region" description="Basic and acidic residues" evidence="1">
    <location>
        <begin position="359"/>
        <end position="384"/>
    </location>
</feature>
<evidence type="ECO:0000313" key="3">
    <source>
        <dbReference type="EnsemblMetazoa" id="AALFPA23_010936.P15424"/>
    </source>
</evidence>
<feature type="compositionally biased region" description="Basic and acidic residues" evidence="1">
    <location>
        <begin position="505"/>
        <end position="515"/>
    </location>
</feature>
<feature type="region of interest" description="Disordered" evidence="1">
    <location>
        <begin position="270"/>
        <end position="515"/>
    </location>
</feature>
<reference evidence="3" key="2">
    <citation type="submission" date="2025-05" db="UniProtKB">
        <authorList>
            <consortium name="EnsemblMetazoa"/>
        </authorList>
    </citation>
    <scope>IDENTIFICATION</scope>
    <source>
        <strain evidence="3">Foshan</strain>
    </source>
</reference>
<evidence type="ECO:0000256" key="2">
    <source>
        <dbReference type="SAM" id="SignalP"/>
    </source>
</evidence>
<protein>
    <submittedName>
        <fullName evidence="3">Uncharacterized protein</fullName>
    </submittedName>
</protein>